<dbReference type="RefSeq" id="WP_182157055.1">
    <property type="nucleotide sequence ID" value="NZ_JACEZU010000015.1"/>
</dbReference>
<dbReference type="Pfam" id="PF14384">
    <property type="entry name" value="BrnA_antitoxin"/>
    <property type="match status" value="1"/>
</dbReference>
<dbReference type="InterPro" id="IPR025528">
    <property type="entry name" value="BrnA_antitoxin"/>
</dbReference>
<name>A0A7W2IN79_9BURK</name>
<keyword evidence="2" id="KW-1185">Reference proteome</keyword>
<protein>
    <submittedName>
        <fullName evidence="1">BrnA antitoxin family protein</fullName>
    </submittedName>
</protein>
<sequence length="93" mass="10502">MLDKRKIVFVTPEEDAEITAAALADPDAQPLTDEQLAQMVPWTEFIKTHGVRVSTLFDRDLVHAFISTGDGWQERMNAALREWAVQHDMLPPA</sequence>
<reference evidence="1 2" key="1">
    <citation type="submission" date="2020-07" db="EMBL/GenBank/DDBJ databases">
        <title>Novel species isolated from subtropical streams in China.</title>
        <authorList>
            <person name="Lu H."/>
        </authorList>
    </citation>
    <scope>NUCLEOTIDE SEQUENCE [LARGE SCALE GENOMIC DNA]</scope>
    <source>
        <strain evidence="1 2">LX47W</strain>
    </source>
</reference>
<accession>A0A7W2IN79</accession>
<dbReference type="EMBL" id="JACEZU010000015">
    <property type="protein sequence ID" value="MBA5690257.1"/>
    <property type="molecule type" value="Genomic_DNA"/>
</dbReference>
<evidence type="ECO:0000313" key="2">
    <source>
        <dbReference type="Proteomes" id="UP000573499"/>
    </source>
</evidence>
<gene>
    <name evidence="1" type="ORF">H3H39_24720</name>
</gene>
<dbReference type="Proteomes" id="UP000573499">
    <property type="component" value="Unassembled WGS sequence"/>
</dbReference>
<evidence type="ECO:0000313" key="1">
    <source>
        <dbReference type="EMBL" id="MBA5690257.1"/>
    </source>
</evidence>
<dbReference type="AlphaFoldDB" id="A0A7W2IN79"/>
<proteinExistence type="predicted"/>
<organism evidence="1 2">
    <name type="scientific">Rugamonas apoptosis</name>
    <dbReference type="NCBI Taxonomy" id="2758570"/>
    <lineage>
        <taxon>Bacteria</taxon>
        <taxon>Pseudomonadati</taxon>
        <taxon>Pseudomonadota</taxon>
        <taxon>Betaproteobacteria</taxon>
        <taxon>Burkholderiales</taxon>
        <taxon>Oxalobacteraceae</taxon>
        <taxon>Telluria group</taxon>
        <taxon>Rugamonas</taxon>
    </lineage>
</organism>
<comment type="caution">
    <text evidence="1">The sequence shown here is derived from an EMBL/GenBank/DDBJ whole genome shotgun (WGS) entry which is preliminary data.</text>
</comment>